<evidence type="ECO:0000256" key="11">
    <source>
        <dbReference type="ARBA" id="ARBA00023014"/>
    </source>
</evidence>
<keyword evidence="23" id="KW-1185">Reference proteome</keyword>
<evidence type="ECO:0000256" key="9">
    <source>
        <dbReference type="ARBA" id="ARBA00023002"/>
    </source>
</evidence>
<evidence type="ECO:0000256" key="3">
    <source>
        <dbReference type="ARBA" id="ARBA00004972"/>
    </source>
</evidence>
<dbReference type="Proteomes" id="UP001589887">
    <property type="component" value="Unassembled WGS sequence"/>
</dbReference>
<dbReference type="EC" id="1.14.19.21" evidence="16"/>
<dbReference type="InterPro" id="IPR045605">
    <property type="entry name" value="KshA-like_C"/>
</dbReference>
<proteinExistence type="inferred from homology"/>
<evidence type="ECO:0000256" key="13">
    <source>
        <dbReference type="ARBA" id="ARBA00023221"/>
    </source>
</evidence>
<evidence type="ECO:0000256" key="20">
    <source>
        <dbReference type="ARBA" id="ARBA00049548"/>
    </source>
</evidence>
<dbReference type="PANTHER" id="PTHR21266">
    <property type="entry name" value="IRON-SULFUR DOMAIN CONTAINING PROTEIN"/>
    <property type="match status" value="1"/>
</dbReference>
<keyword evidence="11" id="KW-0411">Iron-sulfur</keyword>
<evidence type="ECO:0000313" key="23">
    <source>
        <dbReference type="Proteomes" id="UP001589887"/>
    </source>
</evidence>
<keyword evidence="9 22" id="KW-0560">Oxidoreductase</keyword>
<dbReference type="SUPFAM" id="SSF55961">
    <property type="entry name" value="Bet v1-like"/>
    <property type="match status" value="1"/>
</dbReference>
<keyword evidence="13" id="KW-0443">Lipid metabolism</keyword>
<keyword evidence="6" id="KW-0479">Metal-binding</keyword>
<protein>
    <recommendedName>
        <fullName evidence="16">cholesterol 7-desaturase</fullName>
        <ecNumber evidence="16">1.14.19.21</ecNumber>
    </recommendedName>
    <alternativeName>
        <fullName evidence="17">Rieske-type oxygenase</fullName>
    </alternativeName>
</protein>
<evidence type="ECO:0000256" key="18">
    <source>
        <dbReference type="ARBA" id="ARBA00046982"/>
    </source>
</evidence>
<dbReference type="RefSeq" id="WP_394318409.1">
    <property type="nucleotide sequence ID" value="NZ_JBHMQV010000009.1"/>
</dbReference>
<evidence type="ECO:0000256" key="10">
    <source>
        <dbReference type="ARBA" id="ARBA00023004"/>
    </source>
</evidence>
<comment type="pathway">
    <text evidence="14">Steroid hormone biosynthesis; dafachronic acid biosynthesis.</text>
</comment>
<evidence type="ECO:0000256" key="1">
    <source>
        <dbReference type="ARBA" id="ARBA00001962"/>
    </source>
</evidence>
<dbReference type="InterPro" id="IPR036922">
    <property type="entry name" value="Rieske_2Fe-2S_sf"/>
</dbReference>
<evidence type="ECO:0000256" key="17">
    <source>
        <dbReference type="ARBA" id="ARBA00030944"/>
    </source>
</evidence>
<comment type="subunit">
    <text evidence="18">Homotrimer. The two-component system 3-ketosteroid-9-alpha-monooxygenase is composed of an oxygenase component KshA and a reductase component KshB.</text>
</comment>
<dbReference type="InterPro" id="IPR050584">
    <property type="entry name" value="Cholesterol_7-desaturase"/>
</dbReference>
<dbReference type="SUPFAM" id="SSF50022">
    <property type="entry name" value="ISP domain"/>
    <property type="match status" value="1"/>
</dbReference>
<reference evidence="22 23" key="1">
    <citation type="submission" date="2024-09" db="EMBL/GenBank/DDBJ databases">
        <authorList>
            <person name="Sun Q."/>
            <person name="Mori K."/>
        </authorList>
    </citation>
    <scope>NUCLEOTIDE SEQUENCE [LARGE SCALE GENOMIC DNA]</scope>
    <source>
        <strain evidence="22 23">JCM 4557</strain>
    </source>
</reference>
<dbReference type="PROSITE" id="PS51296">
    <property type="entry name" value="RIESKE"/>
    <property type="match status" value="1"/>
</dbReference>
<comment type="pathway">
    <text evidence="3">Hormone biosynthesis.</text>
</comment>
<dbReference type="Gene3D" id="2.102.10.10">
    <property type="entry name" value="Rieske [2Fe-2S] iron-sulphur domain"/>
    <property type="match status" value="1"/>
</dbReference>
<keyword evidence="22" id="KW-0223">Dioxygenase</keyword>
<dbReference type="Pfam" id="PF19298">
    <property type="entry name" value="KshA_C"/>
    <property type="match status" value="1"/>
</dbReference>
<dbReference type="EMBL" id="JBHMQV010000009">
    <property type="protein sequence ID" value="MFC0844273.1"/>
    <property type="molecule type" value="Genomic_DNA"/>
</dbReference>
<comment type="cofactor">
    <cofactor evidence="1">
        <name>Fe cation</name>
        <dbReference type="ChEBI" id="CHEBI:24875"/>
    </cofactor>
</comment>
<name>A0ABV6TEQ8_9ACTN</name>
<organism evidence="22 23">
    <name type="scientific">Streptomyces noboritoensis</name>
    <dbReference type="NCBI Taxonomy" id="67337"/>
    <lineage>
        <taxon>Bacteria</taxon>
        <taxon>Bacillati</taxon>
        <taxon>Actinomycetota</taxon>
        <taxon>Actinomycetes</taxon>
        <taxon>Kitasatosporales</taxon>
        <taxon>Streptomycetaceae</taxon>
        <taxon>Streptomyces</taxon>
    </lineage>
</organism>
<accession>A0ABV6TEQ8</accession>
<evidence type="ECO:0000256" key="8">
    <source>
        <dbReference type="ARBA" id="ARBA00022989"/>
    </source>
</evidence>
<dbReference type="Pfam" id="PF00355">
    <property type="entry name" value="Rieske"/>
    <property type="match status" value="1"/>
</dbReference>
<dbReference type="CDD" id="cd03469">
    <property type="entry name" value="Rieske_RO_Alpha_N"/>
    <property type="match status" value="1"/>
</dbReference>
<gene>
    <name evidence="22" type="ORF">ACFH04_11255</name>
</gene>
<dbReference type="GO" id="GO:0051213">
    <property type="term" value="F:dioxygenase activity"/>
    <property type="evidence" value="ECO:0007669"/>
    <property type="project" value="UniProtKB-KW"/>
</dbReference>
<evidence type="ECO:0000256" key="16">
    <source>
        <dbReference type="ARBA" id="ARBA00026095"/>
    </source>
</evidence>
<evidence type="ECO:0000256" key="19">
    <source>
        <dbReference type="ARBA" id="ARBA00047853"/>
    </source>
</evidence>
<sequence>MNPAADTALPYPSGWFCLAPSHELAAGAVLTRALAGEDVVLYRTMPGAAHAVRPHCPHLGAHLGIGGTVEGQNLLCPFHRFAFAPDGTCVSAPGSLPPRARLAQLPVRERNGMLFVWYGHEGARPGWELPDELGTAVPTSWWTRDVATHPQEVIENIVDYRHLAALHGASAREVAPPEVQGPFLRLHLSFGVERHPRAERLFAGTRQEVLLGGLGILLTRLPLPRFGLLFHLWSLPTPIGPWESRLRCAASCTVTDRRRFPGPGLLRTPLSGIAAHAVRRAAVELLEQDIPIWNHKRYEPHPRLARGDEMISRFRRWARQFYPDGGLA</sequence>
<dbReference type="PANTHER" id="PTHR21266:SF32">
    <property type="entry name" value="CHOLESTEROL 7-DESATURASE NVD"/>
    <property type="match status" value="1"/>
</dbReference>
<evidence type="ECO:0000256" key="14">
    <source>
        <dbReference type="ARBA" id="ARBA00025712"/>
    </source>
</evidence>
<comment type="catalytic activity">
    <reaction evidence="20">
        <text>cholesterol + NADPH + O2 + H(+) = 7-dehydrocholesterol + NADP(+) + 2 H2O</text>
        <dbReference type="Rhea" id="RHEA:45024"/>
        <dbReference type="ChEBI" id="CHEBI:15377"/>
        <dbReference type="ChEBI" id="CHEBI:15378"/>
        <dbReference type="ChEBI" id="CHEBI:15379"/>
        <dbReference type="ChEBI" id="CHEBI:16113"/>
        <dbReference type="ChEBI" id="CHEBI:17759"/>
        <dbReference type="ChEBI" id="CHEBI:57783"/>
        <dbReference type="ChEBI" id="CHEBI:58349"/>
        <dbReference type="EC" id="1.14.19.21"/>
    </reaction>
    <physiologicalReaction direction="left-to-right" evidence="20">
        <dbReference type="Rhea" id="RHEA:45025"/>
    </physiologicalReaction>
</comment>
<comment type="similarity">
    <text evidence="15">Belongs to the cholesterol 7-desaturase family.</text>
</comment>
<keyword evidence="5" id="KW-0001">2Fe-2S</keyword>
<comment type="catalytic activity">
    <reaction evidence="19">
        <text>cholesterol + NADH + O2 + H(+) = 7-dehydrocholesterol + NAD(+) + 2 H2O</text>
        <dbReference type="Rhea" id="RHEA:51644"/>
        <dbReference type="ChEBI" id="CHEBI:15377"/>
        <dbReference type="ChEBI" id="CHEBI:15378"/>
        <dbReference type="ChEBI" id="CHEBI:15379"/>
        <dbReference type="ChEBI" id="CHEBI:16113"/>
        <dbReference type="ChEBI" id="CHEBI:17759"/>
        <dbReference type="ChEBI" id="CHEBI:57540"/>
        <dbReference type="ChEBI" id="CHEBI:57945"/>
        <dbReference type="EC" id="1.14.19.21"/>
    </reaction>
    <physiologicalReaction direction="left-to-right" evidence="19">
        <dbReference type="Rhea" id="RHEA:51645"/>
    </physiologicalReaction>
</comment>
<evidence type="ECO:0000256" key="2">
    <source>
        <dbReference type="ARBA" id="ARBA00004370"/>
    </source>
</evidence>
<keyword evidence="13" id="KW-0753">Steroid metabolism</keyword>
<evidence type="ECO:0000259" key="21">
    <source>
        <dbReference type="PROSITE" id="PS51296"/>
    </source>
</evidence>
<keyword evidence="4" id="KW-0812">Transmembrane</keyword>
<dbReference type="InterPro" id="IPR017941">
    <property type="entry name" value="Rieske_2Fe-2S"/>
</dbReference>
<comment type="caution">
    <text evidence="22">The sequence shown here is derived from an EMBL/GenBank/DDBJ whole genome shotgun (WGS) entry which is preliminary data.</text>
</comment>
<evidence type="ECO:0000256" key="15">
    <source>
        <dbReference type="ARBA" id="ARBA00025729"/>
    </source>
</evidence>
<comment type="subcellular location">
    <subcellularLocation>
        <location evidence="2">Membrane</location>
    </subcellularLocation>
</comment>
<evidence type="ECO:0000256" key="6">
    <source>
        <dbReference type="ARBA" id="ARBA00022723"/>
    </source>
</evidence>
<keyword evidence="8" id="KW-1133">Transmembrane helix</keyword>
<evidence type="ECO:0000256" key="7">
    <source>
        <dbReference type="ARBA" id="ARBA00022963"/>
    </source>
</evidence>
<feature type="domain" description="Rieske" evidence="21">
    <location>
        <begin position="15"/>
        <end position="116"/>
    </location>
</feature>
<evidence type="ECO:0000256" key="4">
    <source>
        <dbReference type="ARBA" id="ARBA00022692"/>
    </source>
</evidence>
<keyword evidence="10" id="KW-0408">Iron</keyword>
<keyword evidence="7" id="KW-0442">Lipid degradation</keyword>
<dbReference type="Gene3D" id="3.90.380.10">
    <property type="entry name" value="Naphthalene 1,2-dioxygenase Alpha Subunit, Chain A, domain 1"/>
    <property type="match status" value="1"/>
</dbReference>
<evidence type="ECO:0000256" key="12">
    <source>
        <dbReference type="ARBA" id="ARBA00023136"/>
    </source>
</evidence>
<keyword evidence="12" id="KW-0472">Membrane</keyword>
<evidence type="ECO:0000256" key="5">
    <source>
        <dbReference type="ARBA" id="ARBA00022714"/>
    </source>
</evidence>
<evidence type="ECO:0000313" key="22">
    <source>
        <dbReference type="EMBL" id="MFC0844273.1"/>
    </source>
</evidence>